<gene>
    <name evidence="2" type="ORF">PVAP13_3NG295603</name>
</gene>
<feature type="region of interest" description="Disordered" evidence="1">
    <location>
        <begin position="48"/>
        <end position="102"/>
    </location>
</feature>
<dbReference type="PANTHER" id="PTHR46934:SF9">
    <property type="entry name" value="MYB_SANT-LIKE DOMAIN-CONTAINING PROTEIN"/>
    <property type="match status" value="1"/>
</dbReference>
<dbReference type="AlphaFoldDB" id="A0A8T0UM50"/>
<organism evidence="2 3">
    <name type="scientific">Panicum virgatum</name>
    <name type="common">Blackwell switchgrass</name>
    <dbReference type="NCBI Taxonomy" id="38727"/>
    <lineage>
        <taxon>Eukaryota</taxon>
        <taxon>Viridiplantae</taxon>
        <taxon>Streptophyta</taxon>
        <taxon>Embryophyta</taxon>
        <taxon>Tracheophyta</taxon>
        <taxon>Spermatophyta</taxon>
        <taxon>Magnoliopsida</taxon>
        <taxon>Liliopsida</taxon>
        <taxon>Poales</taxon>
        <taxon>Poaceae</taxon>
        <taxon>PACMAD clade</taxon>
        <taxon>Panicoideae</taxon>
        <taxon>Panicodae</taxon>
        <taxon>Paniceae</taxon>
        <taxon>Panicinae</taxon>
        <taxon>Panicum</taxon>
        <taxon>Panicum sect. Hiantes</taxon>
    </lineage>
</organism>
<keyword evidence="3" id="KW-1185">Reference proteome</keyword>
<proteinExistence type="predicted"/>
<comment type="caution">
    <text evidence="2">The sequence shown here is derived from an EMBL/GenBank/DDBJ whole genome shotgun (WGS) entry which is preliminary data.</text>
</comment>
<evidence type="ECO:0000313" key="3">
    <source>
        <dbReference type="Proteomes" id="UP000823388"/>
    </source>
</evidence>
<dbReference type="Proteomes" id="UP000823388">
    <property type="component" value="Chromosome 3N"/>
</dbReference>
<dbReference type="PANTHER" id="PTHR46934">
    <property type="entry name" value="MYB_DNA-BIND_3 DOMAIN-CONTAINING PROTEIN-RELATED"/>
    <property type="match status" value="1"/>
</dbReference>
<reference evidence="2" key="1">
    <citation type="submission" date="2020-05" db="EMBL/GenBank/DDBJ databases">
        <title>WGS assembly of Panicum virgatum.</title>
        <authorList>
            <person name="Lovell J.T."/>
            <person name="Jenkins J."/>
            <person name="Shu S."/>
            <person name="Juenger T.E."/>
            <person name="Schmutz J."/>
        </authorList>
    </citation>
    <scope>NUCLEOTIDE SEQUENCE</scope>
    <source>
        <strain evidence="2">AP13</strain>
    </source>
</reference>
<name>A0A8T0UM50_PANVG</name>
<dbReference type="EMBL" id="CM029042">
    <property type="protein sequence ID" value="KAG2621954.1"/>
    <property type="molecule type" value="Genomic_DNA"/>
</dbReference>
<feature type="compositionally biased region" description="Polar residues" evidence="1">
    <location>
        <begin position="79"/>
        <end position="97"/>
    </location>
</feature>
<protein>
    <submittedName>
        <fullName evidence="2">Uncharacterized protein</fullName>
    </submittedName>
</protein>
<sequence length="242" mass="27428">MINAEPKIWAKLIENNPKVSKFRKKAFPLFNSLESLYEGSIATGDLNFTSTQSVPQRTEQRVEPITQRTEQRVEPIPQRSISEQSTHNTTPSRNPFNSGLDGIESTEVQSAATNQTLEDVEGFSGKKRKQSQMAARLGDYIDFRKDQIEKTMKELNEKKKREDDYFVQKCIDIVDAIEELTDEQKADCNELFQSEMNRQIFVGTKNPKVRLIWLKKKNSQGSRPSFGHGGDSAFGAGASTME</sequence>
<evidence type="ECO:0000256" key="1">
    <source>
        <dbReference type="SAM" id="MobiDB-lite"/>
    </source>
</evidence>
<feature type="region of interest" description="Disordered" evidence="1">
    <location>
        <begin position="218"/>
        <end position="242"/>
    </location>
</feature>
<feature type="compositionally biased region" description="Polar residues" evidence="1">
    <location>
        <begin position="48"/>
        <end position="57"/>
    </location>
</feature>
<evidence type="ECO:0000313" key="2">
    <source>
        <dbReference type="EMBL" id="KAG2621954.1"/>
    </source>
</evidence>
<accession>A0A8T0UM50</accession>